<dbReference type="PANTHER" id="PTHR37534:SF46">
    <property type="entry name" value="ZN(II)2CYS6 TRANSCRIPTION FACTOR (EUROFUNG)"/>
    <property type="match status" value="1"/>
</dbReference>
<dbReference type="EMBL" id="JAGTJS010000015">
    <property type="protein sequence ID" value="KAH7247774.1"/>
    <property type="molecule type" value="Genomic_DNA"/>
</dbReference>
<evidence type="ECO:0000256" key="2">
    <source>
        <dbReference type="ARBA" id="ARBA00023242"/>
    </source>
</evidence>
<dbReference type="InterPro" id="IPR001138">
    <property type="entry name" value="Zn2Cys6_DnaBD"/>
</dbReference>
<dbReference type="SMART" id="SM00066">
    <property type="entry name" value="GAL4"/>
    <property type="match status" value="1"/>
</dbReference>
<dbReference type="PROSITE" id="PS00463">
    <property type="entry name" value="ZN2_CY6_FUNGAL_1"/>
    <property type="match status" value="1"/>
</dbReference>
<evidence type="ECO:0000259" key="4">
    <source>
        <dbReference type="PROSITE" id="PS50048"/>
    </source>
</evidence>
<feature type="domain" description="Zn(2)-C6 fungal-type" evidence="4">
    <location>
        <begin position="17"/>
        <end position="45"/>
    </location>
</feature>
<feature type="region of interest" description="Disordered" evidence="3">
    <location>
        <begin position="139"/>
        <end position="175"/>
    </location>
</feature>
<dbReference type="GO" id="GO:0005634">
    <property type="term" value="C:nucleus"/>
    <property type="evidence" value="ECO:0007669"/>
    <property type="project" value="UniProtKB-SubCell"/>
</dbReference>
<name>A0A9P9GYA8_FUSSL</name>
<dbReference type="Proteomes" id="UP000736672">
    <property type="component" value="Unassembled WGS sequence"/>
</dbReference>
<reference evidence="5" key="1">
    <citation type="journal article" date="2021" name="Nat. Commun.">
        <title>Genetic determinants of endophytism in the Arabidopsis root mycobiome.</title>
        <authorList>
            <person name="Mesny F."/>
            <person name="Miyauchi S."/>
            <person name="Thiergart T."/>
            <person name="Pickel B."/>
            <person name="Atanasova L."/>
            <person name="Karlsson M."/>
            <person name="Huettel B."/>
            <person name="Barry K.W."/>
            <person name="Haridas S."/>
            <person name="Chen C."/>
            <person name="Bauer D."/>
            <person name="Andreopoulos W."/>
            <person name="Pangilinan J."/>
            <person name="LaButti K."/>
            <person name="Riley R."/>
            <person name="Lipzen A."/>
            <person name="Clum A."/>
            <person name="Drula E."/>
            <person name="Henrissat B."/>
            <person name="Kohler A."/>
            <person name="Grigoriev I.V."/>
            <person name="Martin F.M."/>
            <person name="Hacquard S."/>
        </authorList>
    </citation>
    <scope>NUCLEOTIDE SEQUENCE</scope>
    <source>
        <strain evidence="5">FSSC 5 MPI-SDFR-AT-0091</strain>
    </source>
</reference>
<dbReference type="CDD" id="cd00067">
    <property type="entry name" value="GAL4"/>
    <property type="match status" value="1"/>
</dbReference>
<dbReference type="Pfam" id="PF11951">
    <property type="entry name" value="Fungal_trans_2"/>
    <property type="match status" value="1"/>
</dbReference>
<gene>
    <name evidence="5" type="ORF">B0J15DRAFT_596665</name>
</gene>
<comment type="caution">
    <text evidence="5">The sequence shown here is derived from an EMBL/GenBank/DDBJ whole genome shotgun (WGS) entry which is preliminary data.</text>
</comment>
<evidence type="ECO:0000313" key="5">
    <source>
        <dbReference type="EMBL" id="KAH7247774.1"/>
    </source>
</evidence>
<feature type="compositionally biased region" description="Polar residues" evidence="3">
    <location>
        <begin position="139"/>
        <end position="160"/>
    </location>
</feature>
<keyword evidence="6" id="KW-1185">Reference proteome</keyword>
<proteinExistence type="predicted"/>
<keyword evidence="2" id="KW-0539">Nucleus</keyword>
<dbReference type="OrthoDB" id="5089701at2759"/>
<dbReference type="GO" id="GO:0008270">
    <property type="term" value="F:zinc ion binding"/>
    <property type="evidence" value="ECO:0007669"/>
    <property type="project" value="InterPro"/>
</dbReference>
<evidence type="ECO:0000313" key="6">
    <source>
        <dbReference type="Proteomes" id="UP000736672"/>
    </source>
</evidence>
<dbReference type="PROSITE" id="PS50048">
    <property type="entry name" value="ZN2_CY6_FUNGAL_2"/>
    <property type="match status" value="1"/>
</dbReference>
<evidence type="ECO:0000256" key="3">
    <source>
        <dbReference type="SAM" id="MobiDB-lite"/>
    </source>
</evidence>
<dbReference type="GO" id="GO:0000981">
    <property type="term" value="F:DNA-binding transcription factor activity, RNA polymerase II-specific"/>
    <property type="evidence" value="ECO:0007669"/>
    <property type="project" value="InterPro"/>
</dbReference>
<comment type="subcellular location">
    <subcellularLocation>
        <location evidence="1">Nucleus</location>
    </subcellularLocation>
</comment>
<dbReference type="PANTHER" id="PTHR37534">
    <property type="entry name" value="TRANSCRIPTIONAL ACTIVATOR PROTEIN UGA3"/>
    <property type="match status" value="1"/>
</dbReference>
<protein>
    <submittedName>
        <fullName evidence="5">Fungal-specific transcription factor domain-containing protein</fullName>
    </submittedName>
</protein>
<evidence type="ECO:0000256" key="1">
    <source>
        <dbReference type="ARBA" id="ARBA00004123"/>
    </source>
</evidence>
<dbReference type="InterPro" id="IPR036864">
    <property type="entry name" value="Zn2-C6_fun-type_DNA-bd_sf"/>
</dbReference>
<dbReference type="AlphaFoldDB" id="A0A9P9GYA8"/>
<dbReference type="Gene3D" id="4.10.240.10">
    <property type="entry name" value="Zn(2)-C6 fungal-type DNA-binding domain"/>
    <property type="match status" value="1"/>
</dbReference>
<accession>A0A9P9GYA8</accession>
<dbReference type="SUPFAM" id="SSF57701">
    <property type="entry name" value="Zn2/Cys6 DNA-binding domain"/>
    <property type="match status" value="1"/>
</dbReference>
<sequence>MHARPSKRPRGSYSYGGCATCRKRHVKCDQVRPQCLTCKAIGVTCDGFGDSGLRWVTASGESTEGRKVSMRMPRRPFYPERSQVSMSTELRLILSNKTIDESLSRLDTRSKDSSTPDEAVIIGPFGVFSVGNSTATSTPFSDLTANHNPQVQPKQSNTPDNAADTKHQPPLPIDPLPNTDNLLDWTDLFDLDTSPSWLPAEPTINIEALNSLQDSTAIPIFNNDTCWEGLHLSNLGITSPAPLKPKTPRLAFAELITVDDAQMLLKHYSDCMITHIWSLPLAQKSSMDIHIDAAVTTLARLTFIATRPVSHASLSHLYSVLALSSMHLANGKEKADAEHWQQLSERLEKEAQVTLRYSLQHEVSPKAAKYKDLLLSISSIVSFAILFDRQRDAKCYLLGSERLVRTCGLAKKNISRKTSYLHHTYTWCKIVGDSTYVLRSMDNSDPASNIFTKSTTSWEETPGVFSQVPYADNRQHCHNTRLDDFLGLEPFQHDTDVETIYSREDESPLDYIPSEGSPGKSDSTLRFLYGVSETWLSLVSQTTRLANFMGRISHSKEKLDSDSLESLESHKKHLENLVWTFTHSTPSQIDSSSLASESTPRAHLVRALNYALIIFFYRRIREVNPGILQQHVDNIIRALQEFDAACEKEGIDGPGSPWPAFLAGCEAMSSSQREYLSAWLQKSFDKTGFTRFRTIISCMHEVWKRQEEALTMGKQDWTWIHVSKEQNLYVMLC</sequence>
<organism evidence="5 6">
    <name type="scientific">Fusarium solani</name>
    <name type="common">Filamentous fungus</name>
    <dbReference type="NCBI Taxonomy" id="169388"/>
    <lineage>
        <taxon>Eukaryota</taxon>
        <taxon>Fungi</taxon>
        <taxon>Dikarya</taxon>
        <taxon>Ascomycota</taxon>
        <taxon>Pezizomycotina</taxon>
        <taxon>Sordariomycetes</taxon>
        <taxon>Hypocreomycetidae</taxon>
        <taxon>Hypocreales</taxon>
        <taxon>Nectriaceae</taxon>
        <taxon>Fusarium</taxon>
        <taxon>Fusarium solani species complex</taxon>
    </lineage>
</organism>
<dbReference type="InterPro" id="IPR021858">
    <property type="entry name" value="Fun_TF"/>
</dbReference>
<dbReference type="Pfam" id="PF00172">
    <property type="entry name" value="Zn_clus"/>
    <property type="match status" value="1"/>
</dbReference>